<sequence length="96" mass="9966">MASAFFARRSVTSIDSTTATTPSYLKSTTTTTTTSSSSSSQYAASTSSATSTRPSTGSAKRDIASPSGRIPETDSLSSSMSNSYGSFMRSMYARGL</sequence>
<feature type="compositionally biased region" description="Low complexity" evidence="1">
    <location>
        <begin position="75"/>
        <end position="84"/>
    </location>
</feature>
<protein>
    <submittedName>
        <fullName evidence="2">Uncharacterized protein</fullName>
    </submittedName>
</protein>
<dbReference type="EMBL" id="LGRB01000015">
    <property type="protein sequence ID" value="OCT46575.1"/>
    <property type="molecule type" value="Genomic_DNA"/>
</dbReference>
<feature type="region of interest" description="Disordered" evidence="1">
    <location>
        <begin position="17"/>
        <end position="84"/>
    </location>
</feature>
<organism evidence="2 3">
    <name type="scientific">Cladophialophora carrionii</name>
    <dbReference type="NCBI Taxonomy" id="86049"/>
    <lineage>
        <taxon>Eukaryota</taxon>
        <taxon>Fungi</taxon>
        <taxon>Dikarya</taxon>
        <taxon>Ascomycota</taxon>
        <taxon>Pezizomycotina</taxon>
        <taxon>Eurotiomycetes</taxon>
        <taxon>Chaetothyriomycetidae</taxon>
        <taxon>Chaetothyriales</taxon>
        <taxon>Herpotrichiellaceae</taxon>
        <taxon>Cladophialophora</taxon>
    </lineage>
</organism>
<keyword evidence="3" id="KW-1185">Reference proteome</keyword>
<evidence type="ECO:0000313" key="2">
    <source>
        <dbReference type="EMBL" id="OCT46575.1"/>
    </source>
</evidence>
<name>A0A1C1CDG1_9EURO</name>
<comment type="caution">
    <text evidence="2">The sequence shown here is derived from an EMBL/GenBank/DDBJ whole genome shotgun (WGS) entry which is preliminary data.</text>
</comment>
<accession>A0A1C1CDG1</accession>
<evidence type="ECO:0000256" key="1">
    <source>
        <dbReference type="SAM" id="MobiDB-lite"/>
    </source>
</evidence>
<gene>
    <name evidence="2" type="ORF">CLCR_02182</name>
</gene>
<proteinExistence type="predicted"/>
<dbReference type="AlphaFoldDB" id="A0A1C1CDG1"/>
<reference evidence="3" key="1">
    <citation type="submission" date="2015-07" db="EMBL/GenBank/DDBJ databases">
        <authorList>
            <person name="Teixeira M.M."/>
            <person name="Souza R.C."/>
            <person name="Almeida L.G."/>
            <person name="Vicente V.A."/>
            <person name="de Hoog S."/>
            <person name="Bocca A.L."/>
            <person name="de Almeida S.R."/>
            <person name="Vasconcelos A.T."/>
            <person name="Felipe M.S."/>
        </authorList>
    </citation>
    <scope>NUCLEOTIDE SEQUENCE [LARGE SCALE GENOMIC DNA]</scope>
    <source>
        <strain evidence="3">KSF</strain>
    </source>
</reference>
<dbReference type="Proteomes" id="UP000094526">
    <property type="component" value="Unassembled WGS sequence"/>
</dbReference>
<evidence type="ECO:0000313" key="3">
    <source>
        <dbReference type="Proteomes" id="UP000094526"/>
    </source>
</evidence>
<feature type="compositionally biased region" description="Low complexity" evidence="1">
    <location>
        <begin position="17"/>
        <end position="58"/>
    </location>
</feature>
<dbReference type="VEuPathDB" id="FungiDB:CLCR_02182"/>